<evidence type="ECO:0000313" key="8">
    <source>
        <dbReference type="Proteomes" id="UP000433577"/>
    </source>
</evidence>
<dbReference type="Pfam" id="PF07690">
    <property type="entry name" value="MFS_1"/>
    <property type="match status" value="1"/>
</dbReference>
<sequence length="410" mass="43501">MNAEDSMRRNWWIIALIFVQWVIGYFDKTAISVLAVPIAKAFHFTPTQMGAVLSGFFLGFAAMTPIGGYLADRFGPRLVLGTVMSLWSIFTGMTGLAWSLSSLVVFRALFGLAEGSFPAASSAAVAHLVPREQRGRAKALLTSGASLGTAIGSIAVAAVASRWGWQSPFVLFGALGVVNTLLFLLISRSMRRASDTASSTVVGEGRWSIVLRSPLAWVLAATQFGVGFFAWGLFQWMPTYWIQVKGLSLSSASLITAASTMLAFFAMIGTGMVSDKINGKEGKFVFVLLLVTIAATSLTWYVSQVTWGIVFFSIAQIALSSCAPLLAIVVLKRMKTSLAGTATGMTNFGQQLAGVIAPTVMGFAIETTGGPYGMVFTLVMAVLALAACASLMIDRVAPEGIRAGAQHKEA</sequence>
<dbReference type="InterPro" id="IPR036259">
    <property type="entry name" value="MFS_trans_sf"/>
</dbReference>
<evidence type="ECO:0000256" key="4">
    <source>
        <dbReference type="ARBA" id="ARBA00023136"/>
    </source>
</evidence>
<dbReference type="RefSeq" id="WP_158958939.1">
    <property type="nucleotide sequence ID" value="NZ_CP046917.1"/>
</dbReference>
<feature type="transmembrane region" description="Helical" evidence="5">
    <location>
        <begin position="285"/>
        <end position="303"/>
    </location>
</feature>
<dbReference type="Gene3D" id="1.20.1250.20">
    <property type="entry name" value="MFS general substrate transporter like domains"/>
    <property type="match status" value="2"/>
</dbReference>
<feature type="transmembrane region" description="Helical" evidence="5">
    <location>
        <begin position="309"/>
        <end position="331"/>
    </location>
</feature>
<dbReference type="KEGG" id="pacs:FAZ98_34940"/>
<feature type="transmembrane region" description="Helical" evidence="5">
    <location>
        <begin position="254"/>
        <end position="273"/>
    </location>
</feature>
<evidence type="ECO:0000256" key="3">
    <source>
        <dbReference type="ARBA" id="ARBA00022989"/>
    </source>
</evidence>
<feature type="transmembrane region" description="Helical" evidence="5">
    <location>
        <begin position="51"/>
        <end position="71"/>
    </location>
</feature>
<evidence type="ECO:0000256" key="1">
    <source>
        <dbReference type="ARBA" id="ARBA00004141"/>
    </source>
</evidence>
<keyword evidence="8" id="KW-1185">Reference proteome</keyword>
<feature type="transmembrane region" description="Helical" evidence="5">
    <location>
        <begin position="371"/>
        <end position="393"/>
    </location>
</feature>
<dbReference type="Proteomes" id="UP000433577">
    <property type="component" value="Plasmid p1"/>
</dbReference>
<dbReference type="InterPro" id="IPR011701">
    <property type="entry name" value="MFS"/>
</dbReference>
<dbReference type="PANTHER" id="PTHR11662">
    <property type="entry name" value="SOLUTE CARRIER FAMILY 17"/>
    <property type="match status" value="1"/>
</dbReference>
<evidence type="ECO:0000313" key="7">
    <source>
        <dbReference type="EMBL" id="QGZ67027.1"/>
    </source>
</evidence>
<keyword evidence="7" id="KW-0614">Plasmid</keyword>
<dbReference type="AlphaFoldDB" id="A0A7Z2JIL2"/>
<evidence type="ECO:0000256" key="5">
    <source>
        <dbReference type="SAM" id="Phobius"/>
    </source>
</evidence>
<feature type="transmembrane region" description="Helical" evidence="5">
    <location>
        <begin position="169"/>
        <end position="186"/>
    </location>
</feature>
<keyword evidence="4 5" id="KW-0472">Membrane</keyword>
<dbReference type="CDD" id="cd17319">
    <property type="entry name" value="MFS_ExuT_GudP_like"/>
    <property type="match status" value="1"/>
</dbReference>
<keyword evidence="3 5" id="KW-1133">Transmembrane helix</keyword>
<accession>A0A7Z2JIL2</accession>
<organism evidence="7 8">
    <name type="scientific">Paraburkholderia acidisoli</name>
    <dbReference type="NCBI Taxonomy" id="2571748"/>
    <lineage>
        <taxon>Bacteria</taxon>
        <taxon>Pseudomonadati</taxon>
        <taxon>Pseudomonadota</taxon>
        <taxon>Betaproteobacteria</taxon>
        <taxon>Burkholderiales</taxon>
        <taxon>Burkholderiaceae</taxon>
        <taxon>Paraburkholderia</taxon>
    </lineage>
</organism>
<keyword evidence="2 5" id="KW-0812">Transmembrane</keyword>
<feature type="transmembrane region" description="Helical" evidence="5">
    <location>
        <begin position="343"/>
        <end position="365"/>
    </location>
</feature>
<feature type="transmembrane region" description="Helical" evidence="5">
    <location>
        <begin position="140"/>
        <end position="163"/>
    </location>
</feature>
<dbReference type="GO" id="GO:0022857">
    <property type="term" value="F:transmembrane transporter activity"/>
    <property type="evidence" value="ECO:0007669"/>
    <property type="project" value="InterPro"/>
</dbReference>
<proteinExistence type="predicted"/>
<dbReference type="GO" id="GO:0016020">
    <property type="term" value="C:membrane"/>
    <property type="evidence" value="ECO:0007669"/>
    <property type="project" value="UniProtKB-SubCell"/>
</dbReference>
<dbReference type="OrthoDB" id="8596007at2"/>
<gene>
    <name evidence="7" type="ORF">FAZ98_34940</name>
</gene>
<evidence type="ECO:0000256" key="2">
    <source>
        <dbReference type="ARBA" id="ARBA00022692"/>
    </source>
</evidence>
<feature type="transmembrane region" description="Helical" evidence="5">
    <location>
        <begin position="104"/>
        <end position="128"/>
    </location>
</feature>
<geneLocation type="plasmid" evidence="7 8">
    <name>p1</name>
</geneLocation>
<dbReference type="PANTHER" id="PTHR11662:SF399">
    <property type="entry name" value="FI19708P1-RELATED"/>
    <property type="match status" value="1"/>
</dbReference>
<protein>
    <submittedName>
        <fullName evidence="7">MFS transporter</fullName>
    </submittedName>
</protein>
<feature type="transmembrane region" description="Helical" evidence="5">
    <location>
        <begin position="12"/>
        <end position="39"/>
    </location>
</feature>
<dbReference type="PROSITE" id="PS50850">
    <property type="entry name" value="MFS"/>
    <property type="match status" value="1"/>
</dbReference>
<feature type="transmembrane region" description="Helical" evidence="5">
    <location>
        <begin position="215"/>
        <end position="234"/>
    </location>
</feature>
<evidence type="ECO:0000259" key="6">
    <source>
        <dbReference type="PROSITE" id="PS50850"/>
    </source>
</evidence>
<dbReference type="InterPro" id="IPR020846">
    <property type="entry name" value="MFS_dom"/>
</dbReference>
<comment type="subcellular location">
    <subcellularLocation>
        <location evidence="1">Membrane</location>
        <topology evidence="1">Multi-pass membrane protein</topology>
    </subcellularLocation>
</comment>
<dbReference type="EMBL" id="CP046917">
    <property type="protein sequence ID" value="QGZ67027.1"/>
    <property type="molecule type" value="Genomic_DNA"/>
</dbReference>
<dbReference type="SUPFAM" id="SSF103473">
    <property type="entry name" value="MFS general substrate transporter"/>
    <property type="match status" value="1"/>
</dbReference>
<name>A0A7Z2JIL2_9BURK</name>
<feature type="transmembrane region" description="Helical" evidence="5">
    <location>
        <begin position="78"/>
        <end position="98"/>
    </location>
</feature>
<feature type="domain" description="Major facilitator superfamily (MFS) profile" evidence="6">
    <location>
        <begin position="13"/>
        <end position="398"/>
    </location>
</feature>
<dbReference type="InterPro" id="IPR050382">
    <property type="entry name" value="MFS_Na/Anion_cotransporter"/>
</dbReference>
<reference evidence="7 8" key="1">
    <citation type="submission" date="2019-12" db="EMBL/GenBank/DDBJ databases">
        <title>Paraburkholderia acidiphila 7Q-K02 sp. nov and Paraburkholderia acidisoli DHF22 sp. nov., two strains isolated from forest soil.</title>
        <authorList>
            <person name="Gao Z."/>
            <person name="Qiu L."/>
        </authorList>
    </citation>
    <scope>NUCLEOTIDE SEQUENCE [LARGE SCALE GENOMIC DNA]</scope>
    <source>
        <strain evidence="7 8">DHF22</strain>
        <plasmid evidence="7 8">p1</plasmid>
    </source>
</reference>